<feature type="transmembrane region" description="Helical" evidence="6">
    <location>
        <begin position="232"/>
        <end position="251"/>
    </location>
</feature>
<comment type="caution">
    <text evidence="7">The sequence shown here is derived from an EMBL/GenBank/DDBJ whole genome shotgun (WGS) entry which is preliminary data.</text>
</comment>
<dbReference type="GO" id="GO:0015293">
    <property type="term" value="F:symporter activity"/>
    <property type="evidence" value="ECO:0007669"/>
    <property type="project" value="InterPro"/>
</dbReference>
<proteinExistence type="predicted"/>
<dbReference type="PANTHER" id="PTHR42865">
    <property type="entry name" value="PROTON/GLUTAMATE-ASPARTATE SYMPORTER"/>
    <property type="match status" value="1"/>
</dbReference>
<evidence type="ECO:0000256" key="5">
    <source>
        <dbReference type="ARBA" id="ARBA00023136"/>
    </source>
</evidence>
<keyword evidence="2" id="KW-0813">Transport</keyword>
<feature type="transmembrane region" description="Helical" evidence="6">
    <location>
        <begin position="333"/>
        <end position="358"/>
    </location>
</feature>
<dbReference type="Gene3D" id="1.10.3860.10">
    <property type="entry name" value="Sodium:dicarboxylate symporter"/>
    <property type="match status" value="1"/>
</dbReference>
<dbReference type="Pfam" id="PF00375">
    <property type="entry name" value="SDF"/>
    <property type="match status" value="1"/>
</dbReference>
<keyword evidence="4 6" id="KW-1133">Transmembrane helix</keyword>
<dbReference type="AlphaFoldDB" id="A0A4Q7E1E3"/>
<feature type="transmembrane region" description="Helical" evidence="6">
    <location>
        <begin position="34"/>
        <end position="51"/>
    </location>
</feature>
<evidence type="ECO:0000256" key="3">
    <source>
        <dbReference type="ARBA" id="ARBA00022692"/>
    </source>
</evidence>
<dbReference type="PANTHER" id="PTHR42865:SF10">
    <property type="entry name" value="SODIUM:DICARBOXYLATE SYMPORTER FAMILY PROTEIN"/>
    <property type="match status" value="1"/>
</dbReference>
<dbReference type="GO" id="GO:0005886">
    <property type="term" value="C:plasma membrane"/>
    <property type="evidence" value="ECO:0007669"/>
    <property type="project" value="TreeGrafter"/>
</dbReference>
<sequence length="457" mass="49136">MPTRCCSTMTTSSIRSTAINGAIMNKFISYLHHLKSNWAIFIGAAAGIHIGLNEPQLIKVVSPLGQFYLDMLTMCVLPILLTAIALSIGRLLNQPDSQRFVSRLSWVFLGGIFAASATGTFFGMMFNPGSHLDTASLDAIGNVIQDLSAVDLAVDLNAPYQPPKDSSLLQAFFFTLVPSNIFSALANGYTIKVLFFAILFGFAIGTIKHSVAEHICTSFEAIYSAFSKLVQWLMYVFPFGLCGLLAATLSQIGSDAILAMIKFIPVVILTFIGWFVLMCLVLWHRTGTFWYSLSALKEPITVSLGTANSMASLPSALNALTDKFGYQKQKVDLLVPLTFNLCRIGPTLYFALATVFVVQIYNLDIGLLTVAVIIIGSVLAGTATAGSSGVSMLTMLTLVSGPLGLPLDAVLVLFVVIDPIVAPFRVLAIVHSSCAIISVVLPKPDVQQNALSEHPQP</sequence>
<dbReference type="SUPFAM" id="SSF118215">
    <property type="entry name" value="Proton glutamate symport protein"/>
    <property type="match status" value="1"/>
</dbReference>
<feature type="transmembrane region" description="Helical" evidence="6">
    <location>
        <begin position="263"/>
        <end position="283"/>
    </location>
</feature>
<dbReference type="PRINTS" id="PR00173">
    <property type="entry name" value="EDTRNSPORT"/>
</dbReference>
<dbReference type="InterPro" id="IPR036458">
    <property type="entry name" value="Na:dicarbo_symporter_sf"/>
</dbReference>
<feature type="transmembrane region" description="Helical" evidence="6">
    <location>
        <begin position="104"/>
        <end position="126"/>
    </location>
</feature>
<evidence type="ECO:0000313" key="8">
    <source>
        <dbReference type="Proteomes" id="UP000292345"/>
    </source>
</evidence>
<keyword evidence="3 6" id="KW-0812">Transmembrane</keyword>
<dbReference type="EMBL" id="PPUZ01000061">
    <property type="protein sequence ID" value="RZM74932.1"/>
    <property type="molecule type" value="Genomic_DNA"/>
</dbReference>
<protein>
    <submittedName>
        <fullName evidence="7">Dicarboxylate/amino acid:cation symporter</fullName>
    </submittedName>
</protein>
<reference evidence="7 8" key="1">
    <citation type="submission" date="2018-01" db="EMBL/GenBank/DDBJ databases">
        <title>Co-occurrence of chitin degradation, pigmentation and bioactivity in marine Pseudoalteromonas.</title>
        <authorList>
            <person name="Paulsen S."/>
            <person name="Gram L."/>
            <person name="Machado H."/>
        </authorList>
    </citation>
    <scope>NUCLEOTIDE SEQUENCE [LARGE SCALE GENOMIC DNA]</scope>
    <source>
        <strain evidence="7 8">S1946</strain>
    </source>
</reference>
<dbReference type="InterPro" id="IPR001991">
    <property type="entry name" value="Na-dicarboxylate_symporter"/>
</dbReference>
<comment type="subcellular location">
    <subcellularLocation>
        <location evidence="1">Membrane</location>
        <topology evidence="1">Multi-pass membrane protein</topology>
    </subcellularLocation>
</comment>
<gene>
    <name evidence="7" type="ORF">C3B51_19305</name>
</gene>
<feature type="transmembrane region" description="Helical" evidence="6">
    <location>
        <begin position="365"/>
        <end position="386"/>
    </location>
</feature>
<evidence type="ECO:0000256" key="2">
    <source>
        <dbReference type="ARBA" id="ARBA00022448"/>
    </source>
</evidence>
<evidence type="ECO:0000256" key="4">
    <source>
        <dbReference type="ARBA" id="ARBA00022989"/>
    </source>
</evidence>
<evidence type="ECO:0000313" key="7">
    <source>
        <dbReference type="EMBL" id="RZM74932.1"/>
    </source>
</evidence>
<evidence type="ECO:0000256" key="6">
    <source>
        <dbReference type="SAM" id="Phobius"/>
    </source>
</evidence>
<keyword evidence="5 6" id="KW-0472">Membrane</keyword>
<feature type="transmembrane region" description="Helical" evidence="6">
    <location>
        <begin position="71"/>
        <end position="92"/>
    </location>
</feature>
<organism evidence="7 8">
    <name type="scientific">Pseudoalteromonas rubra</name>
    <dbReference type="NCBI Taxonomy" id="43658"/>
    <lineage>
        <taxon>Bacteria</taxon>
        <taxon>Pseudomonadati</taxon>
        <taxon>Pseudomonadota</taxon>
        <taxon>Gammaproteobacteria</taxon>
        <taxon>Alteromonadales</taxon>
        <taxon>Pseudoalteromonadaceae</taxon>
        <taxon>Pseudoalteromonas</taxon>
    </lineage>
</organism>
<name>A0A4Q7E1E3_9GAMM</name>
<feature type="transmembrane region" description="Helical" evidence="6">
    <location>
        <begin position="168"/>
        <end position="186"/>
    </location>
</feature>
<evidence type="ECO:0000256" key="1">
    <source>
        <dbReference type="ARBA" id="ARBA00004141"/>
    </source>
</evidence>
<dbReference type="Proteomes" id="UP000292345">
    <property type="component" value="Unassembled WGS sequence"/>
</dbReference>
<accession>A0A4Q7E1E3</accession>
<feature type="transmembrane region" description="Helical" evidence="6">
    <location>
        <begin position="193"/>
        <end position="212"/>
    </location>
</feature>